<reference evidence="2 3" key="1">
    <citation type="submission" date="2020-02" db="EMBL/GenBank/DDBJ databases">
        <title>A chromosome-scale genome assembly of the black bullhead catfish (Ameiurus melas).</title>
        <authorList>
            <person name="Wen M."/>
            <person name="Zham M."/>
            <person name="Cabau C."/>
            <person name="Klopp C."/>
            <person name="Donnadieu C."/>
            <person name="Roques C."/>
            <person name="Bouchez O."/>
            <person name="Lampietro C."/>
            <person name="Jouanno E."/>
            <person name="Herpin A."/>
            <person name="Louis A."/>
            <person name="Berthelot C."/>
            <person name="Parey E."/>
            <person name="Roest-Crollius H."/>
            <person name="Braasch I."/>
            <person name="Postlethwait J."/>
            <person name="Robinson-Rechavi M."/>
            <person name="Echchiki A."/>
            <person name="Begum T."/>
            <person name="Montfort J."/>
            <person name="Schartl M."/>
            <person name="Bobe J."/>
            <person name="Guiguen Y."/>
        </authorList>
    </citation>
    <scope>NUCLEOTIDE SEQUENCE [LARGE SCALE GENOMIC DNA]</scope>
    <source>
        <strain evidence="2">M_S1</strain>
        <tissue evidence="2">Blood</tissue>
    </source>
</reference>
<evidence type="ECO:0000256" key="1">
    <source>
        <dbReference type="SAM" id="MobiDB-lite"/>
    </source>
</evidence>
<dbReference type="EMBL" id="JAAGNN010000024">
    <property type="protein sequence ID" value="KAF4073326.1"/>
    <property type="molecule type" value="Genomic_DNA"/>
</dbReference>
<feature type="region of interest" description="Disordered" evidence="1">
    <location>
        <begin position="43"/>
        <end position="69"/>
    </location>
</feature>
<evidence type="ECO:0000313" key="2">
    <source>
        <dbReference type="EMBL" id="KAF4073326.1"/>
    </source>
</evidence>
<accession>A0A7J5ZS82</accession>
<comment type="caution">
    <text evidence="2">The sequence shown here is derived from an EMBL/GenBank/DDBJ whole genome shotgun (WGS) entry which is preliminary data.</text>
</comment>
<sequence length="69" mass="7424">MDYPVHRGDTMALGLHDRSLVEDDDAHMKVSLGCGEMGLSSHLQASKTGNTRFSPVTRTAPSSYRGSTS</sequence>
<organism evidence="2 3">
    <name type="scientific">Ameiurus melas</name>
    <name type="common">Black bullhead</name>
    <name type="synonym">Silurus melas</name>
    <dbReference type="NCBI Taxonomy" id="219545"/>
    <lineage>
        <taxon>Eukaryota</taxon>
        <taxon>Metazoa</taxon>
        <taxon>Chordata</taxon>
        <taxon>Craniata</taxon>
        <taxon>Vertebrata</taxon>
        <taxon>Euteleostomi</taxon>
        <taxon>Actinopterygii</taxon>
        <taxon>Neopterygii</taxon>
        <taxon>Teleostei</taxon>
        <taxon>Ostariophysi</taxon>
        <taxon>Siluriformes</taxon>
        <taxon>Ictaluridae</taxon>
        <taxon>Ameiurus</taxon>
    </lineage>
</organism>
<keyword evidence="3" id="KW-1185">Reference proteome</keyword>
<protein>
    <submittedName>
        <fullName evidence="2">Uncharacterized protein</fullName>
    </submittedName>
</protein>
<gene>
    <name evidence="2" type="ORF">AMELA_G00257640</name>
</gene>
<evidence type="ECO:0000313" key="3">
    <source>
        <dbReference type="Proteomes" id="UP000593565"/>
    </source>
</evidence>
<proteinExistence type="predicted"/>
<dbReference type="Proteomes" id="UP000593565">
    <property type="component" value="Unassembled WGS sequence"/>
</dbReference>
<name>A0A7J5ZS82_AMEME</name>
<dbReference type="AlphaFoldDB" id="A0A7J5ZS82"/>